<reference evidence="3" key="2">
    <citation type="submission" date="2010-04" db="EMBL/GenBank/DDBJ databases">
        <authorList>
            <person name="Buell R."/>
            <person name="Hamilton J."/>
            <person name="Hostetler J."/>
        </authorList>
    </citation>
    <scope>NUCLEOTIDE SEQUENCE [LARGE SCALE GENOMIC DNA]</scope>
    <source>
        <strain evidence="3">DAOM:BR144</strain>
    </source>
</reference>
<dbReference type="OMA" id="CWEMLAT"/>
<dbReference type="InParanoid" id="K3X324"/>
<evidence type="ECO:0000256" key="1">
    <source>
        <dbReference type="SAM" id="MobiDB-lite"/>
    </source>
</evidence>
<feature type="compositionally biased region" description="Low complexity" evidence="1">
    <location>
        <begin position="577"/>
        <end position="588"/>
    </location>
</feature>
<sequence>MAREDPQAQQPPAKKQHTSSGVIFDGKPHQMAAGKIDGAALWATEIKSERHNDTSSSKEGHIEYTGYAHAPLVYVDAPAAKPADDAMRNNRKRQLPPSPTGSVLFPRGNVPFTDFKLDFAGYEMGNAASLSAMLPPRTANAPQQYAAPDVENPHEVLEFLKSLNLTIRLDPMLLNQAADRLLYYGFDTVIALAFATMEDLQHCGLQNVVDYQVVFQQSRRELTARHFQGPGALSNSYAVSRWLMLCSIPKKHAFEYTERLCRLGYPSVTEFELIMHDERALSELRIGHRRLFIHCMTIALNRSQHQPFSHSNAHQMNHHNYGANVYDAGSSSTLVQPLEIHRENEFDSFLDALIDPSADPRYGAGSSAVDSYHHHHHHGTHVSEHSGDSDDDGGPSDFFRAATGSADHMLMSMNYHSDDVNGVSNAVAMRNLPYDVVQLLYEAVNMPRPNPCRRGKKIYWSVLANNGMKEERFAVLENYTAAELQNAYLRQFELPANNPVKTDAWSEENIHQLENAVKDPRCRHLSKVCWEMLATGRTGVEEYAPLAKFTASQLRSRFRSLFGDKRPQKLRQKKQMLKMQQQESLKKV</sequence>
<accession>K3X324</accession>
<dbReference type="EnsemblProtists" id="PYU1_T011623">
    <property type="protein sequence ID" value="PYU1_T011623"/>
    <property type="gene ID" value="PYU1_G011597"/>
</dbReference>
<name>K3X324_GLOUD</name>
<proteinExistence type="predicted"/>
<dbReference type="AlphaFoldDB" id="K3X324"/>
<evidence type="ECO:0000313" key="2">
    <source>
        <dbReference type="EnsemblProtists" id="PYU1_T011623"/>
    </source>
</evidence>
<dbReference type="Proteomes" id="UP000019132">
    <property type="component" value="Unassembled WGS sequence"/>
</dbReference>
<protein>
    <submittedName>
        <fullName evidence="2">Uncharacterized protein</fullName>
    </submittedName>
</protein>
<dbReference type="HOGENOM" id="CLU_482768_0_0_1"/>
<dbReference type="VEuPathDB" id="FungiDB:PYU1_G011597"/>
<reference evidence="2" key="3">
    <citation type="submission" date="2015-02" db="UniProtKB">
        <authorList>
            <consortium name="EnsemblProtists"/>
        </authorList>
    </citation>
    <scope>IDENTIFICATION</scope>
    <source>
        <strain evidence="2">DAOM BR144</strain>
    </source>
</reference>
<dbReference type="EMBL" id="GL376611">
    <property type="status" value="NOT_ANNOTATED_CDS"/>
    <property type="molecule type" value="Genomic_DNA"/>
</dbReference>
<dbReference type="eggNOG" id="ENOG502RPS5">
    <property type="taxonomic scope" value="Eukaryota"/>
</dbReference>
<reference evidence="3" key="1">
    <citation type="journal article" date="2010" name="Genome Biol.">
        <title>Genome sequence of the necrotrophic plant pathogen Pythium ultimum reveals original pathogenicity mechanisms and effector repertoire.</title>
        <authorList>
            <person name="Levesque C.A."/>
            <person name="Brouwer H."/>
            <person name="Cano L."/>
            <person name="Hamilton J.P."/>
            <person name="Holt C."/>
            <person name="Huitema E."/>
            <person name="Raffaele S."/>
            <person name="Robideau G.P."/>
            <person name="Thines M."/>
            <person name="Win J."/>
            <person name="Zerillo M.M."/>
            <person name="Beakes G.W."/>
            <person name="Boore J.L."/>
            <person name="Busam D."/>
            <person name="Dumas B."/>
            <person name="Ferriera S."/>
            <person name="Fuerstenberg S.I."/>
            <person name="Gachon C.M."/>
            <person name="Gaulin E."/>
            <person name="Govers F."/>
            <person name="Grenville-Briggs L."/>
            <person name="Horner N."/>
            <person name="Hostetler J."/>
            <person name="Jiang R.H."/>
            <person name="Johnson J."/>
            <person name="Krajaejun T."/>
            <person name="Lin H."/>
            <person name="Meijer H.J."/>
            <person name="Moore B."/>
            <person name="Morris P."/>
            <person name="Phuntmart V."/>
            <person name="Puiu D."/>
            <person name="Shetty J."/>
            <person name="Stajich J.E."/>
            <person name="Tripathy S."/>
            <person name="Wawra S."/>
            <person name="van West P."/>
            <person name="Whitty B.R."/>
            <person name="Coutinho P.M."/>
            <person name="Henrissat B."/>
            <person name="Martin F."/>
            <person name="Thomas P.D."/>
            <person name="Tyler B.M."/>
            <person name="De Vries R.P."/>
            <person name="Kamoun S."/>
            <person name="Yandell M."/>
            <person name="Tisserat N."/>
            <person name="Buell C.R."/>
        </authorList>
    </citation>
    <scope>NUCLEOTIDE SEQUENCE</scope>
    <source>
        <strain evidence="3">DAOM:BR144</strain>
    </source>
</reference>
<feature type="region of interest" description="Disordered" evidence="1">
    <location>
        <begin position="569"/>
        <end position="588"/>
    </location>
</feature>
<evidence type="ECO:0000313" key="3">
    <source>
        <dbReference type="Proteomes" id="UP000019132"/>
    </source>
</evidence>
<feature type="region of interest" description="Disordered" evidence="1">
    <location>
        <begin position="1"/>
        <end position="26"/>
    </location>
</feature>
<organism evidence="2 3">
    <name type="scientific">Globisporangium ultimum (strain ATCC 200006 / CBS 805.95 / DAOM BR144)</name>
    <name type="common">Pythium ultimum</name>
    <dbReference type="NCBI Taxonomy" id="431595"/>
    <lineage>
        <taxon>Eukaryota</taxon>
        <taxon>Sar</taxon>
        <taxon>Stramenopiles</taxon>
        <taxon>Oomycota</taxon>
        <taxon>Peronosporomycetes</taxon>
        <taxon>Pythiales</taxon>
        <taxon>Pythiaceae</taxon>
        <taxon>Globisporangium</taxon>
    </lineage>
</organism>
<feature type="region of interest" description="Disordered" evidence="1">
    <location>
        <begin position="362"/>
        <end position="399"/>
    </location>
</feature>
<keyword evidence="3" id="KW-1185">Reference proteome</keyword>